<evidence type="ECO:0000313" key="1">
    <source>
        <dbReference type="EMBL" id="ENV16456.1"/>
    </source>
</evidence>
<sequence length="413" mass="45025">MSGPVKWFSSNNFGAPELTNDWGCLIDVLDACLVNGFGSQPITSLQISDGVGIATFPTAHHILQFQWIEISGADNSAINTEFKVIGLTTNSIEFLVDLPDQVISGNLLCKLSGCEWGKVFSGNQKGVYQAKDTLSNPYFLRVDNSCDPVYSTNYAKFAKVGMLESCTGIDDISGNQAPFDASNPTKNWIGTGSGSSAYSGWFKWFYAAYNKVSPGQYGETLAPDSGERSWVLIANERSLFILPSFMPSTVADHLKMTYAFAVVEKESGLKQTVLAASNKYSTAITTIFAFSALTSLSSALFASVRNIKGDLANTKYMQHVGAISQYSAHTSAFTVDTGDGVTVTPLLLKDQVGFFAGELDLIRYVFYDISAKPNISTYTDNNHCYLLCRTLFQAESNYGFQIGGWCFELGEMF</sequence>
<keyword evidence="2" id="KW-1185">Reference proteome</keyword>
<organism evidence="1 2">
    <name type="scientific">Acinetobacter guillouiae NIPH 991</name>
    <dbReference type="NCBI Taxonomy" id="1217656"/>
    <lineage>
        <taxon>Bacteria</taxon>
        <taxon>Pseudomonadati</taxon>
        <taxon>Pseudomonadota</taxon>
        <taxon>Gammaproteobacteria</taxon>
        <taxon>Moraxellales</taxon>
        <taxon>Moraxellaceae</taxon>
        <taxon>Acinetobacter</taxon>
    </lineage>
</organism>
<reference evidence="1 2" key="1">
    <citation type="submission" date="2013-02" db="EMBL/GenBank/DDBJ databases">
        <title>The Genome Sequence of Acinetobacter guillouiae NIPH 991.</title>
        <authorList>
            <consortium name="The Broad Institute Genome Sequencing Platform"/>
            <consortium name="The Broad Institute Genome Sequencing Center for Infectious Disease"/>
            <person name="Cerqueira G."/>
            <person name="Feldgarden M."/>
            <person name="Courvalin P."/>
            <person name="Perichon B."/>
            <person name="Grillot-Courvalin C."/>
            <person name="Clermont D."/>
            <person name="Rocha E."/>
            <person name="Yoon E.-J."/>
            <person name="Nemec A."/>
            <person name="Walker B."/>
            <person name="Young S.K."/>
            <person name="Zeng Q."/>
            <person name="Gargeya S."/>
            <person name="Fitzgerald M."/>
            <person name="Haas B."/>
            <person name="Abouelleil A."/>
            <person name="Alvarado L."/>
            <person name="Arachchi H.M."/>
            <person name="Berlin A.M."/>
            <person name="Chapman S.B."/>
            <person name="Dewar J."/>
            <person name="Goldberg J."/>
            <person name="Griggs A."/>
            <person name="Gujja S."/>
            <person name="Hansen M."/>
            <person name="Howarth C."/>
            <person name="Imamovic A."/>
            <person name="Larimer J."/>
            <person name="McCowan C."/>
            <person name="Murphy C."/>
            <person name="Neiman D."/>
            <person name="Pearson M."/>
            <person name="Priest M."/>
            <person name="Roberts A."/>
            <person name="Saif S."/>
            <person name="Shea T."/>
            <person name="Sisk P."/>
            <person name="Sykes S."/>
            <person name="Wortman J."/>
            <person name="Nusbaum C."/>
            <person name="Birren B."/>
        </authorList>
    </citation>
    <scope>NUCLEOTIDE SEQUENCE [LARGE SCALE GENOMIC DNA]</scope>
    <source>
        <strain evidence="1 2">NIPH 991</strain>
    </source>
</reference>
<dbReference type="HOGENOM" id="CLU_053277_0_0_6"/>
<proteinExistence type="predicted"/>
<dbReference type="RefSeq" id="WP_004822040.1">
    <property type="nucleotide sequence ID" value="NZ_KB849456.1"/>
</dbReference>
<name>N8WWW8_ACIGI</name>
<evidence type="ECO:0000313" key="2">
    <source>
        <dbReference type="Proteomes" id="UP000013148"/>
    </source>
</evidence>
<dbReference type="AlphaFoldDB" id="N8WWW8"/>
<dbReference type="eggNOG" id="ENOG5031TJ3">
    <property type="taxonomic scope" value="Bacteria"/>
</dbReference>
<comment type="caution">
    <text evidence="1">The sequence shown here is derived from an EMBL/GenBank/DDBJ whole genome shotgun (WGS) entry which is preliminary data.</text>
</comment>
<gene>
    <name evidence="1" type="ORF">F964_03391</name>
</gene>
<dbReference type="EMBL" id="APPJ01000012">
    <property type="protein sequence ID" value="ENV16456.1"/>
    <property type="molecule type" value="Genomic_DNA"/>
</dbReference>
<protein>
    <submittedName>
        <fullName evidence="1">Uncharacterized protein</fullName>
    </submittedName>
</protein>
<dbReference type="PATRIC" id="fig|1217656.3.peg.3337"/>
<dbReference type="Proteomes" id="UP000013148">
    <property type="component" value="Unassembled WGS sequence"/>
</dbReference>
<accession>N8WWW8</accession>